<keyword evidence="5" id="KW-1185">Reference proteome</keyword>
<comment type="similarity">
    <text evidence="2">Belongs to the peptidase S1 family. CLIP subfamily.</text>
</comment>
<feature type="signal peptide" evidence="3">
    <location>
        <begin position="1"/>
        <end position="18"/>
    </location>
</feature>
<dbReference type="SMART" id="SM00020">
    <property type="entry name" value="Tryp_SPc"/>
    <property type="match status" value="1"/>
</dbReference>
<dbReference type="InterPro" id="IPR001254">
    <property type="entry name" value="Trypsin_dom"/>
</dbReference>
<dbReference type="AlphaFoldDB" id="A0A6P8KMT5"/>
<evidence type="ECO:0000313" key="6">
    <source>
        <dbReference type="RefSeq" id="XP_033165364.1"/>
    </source>
</evidence>
<dbReference type="GO" id="GO:0004252">
    <property type="term" value="F:serine-type endopeptidase activity"/>
    <property type="evidence" value="ECO:0007669"/>
    <property type="project" value="InterPro"/>
</dbReference>
<dbReference type="Pfam" id="PF00089">
    <property type="entry name" value="Trypsin"/>
    <property type="match status" value="1"/>
</dbReference>
<evidence type="ECO:0000259" key="4">
    <source>
        <dbReference type="PROSITE" id="PS50240"/>
    </source>
</evidence>
<dbReference type="InterPro" id="IPR009003">
    <property type="entry name" value="Peptidase_S1_PA"/>
</dbReference>
<keyword evidence="3" id="KW-0732">Signal</keyword>
<evidence type="ECO:0000256" key="3">
    <source>
        <dbReference type="SAM" id="SignalP"/>
    </source>
</evidence>
<dbReference type="GeneID" id="117144354"/>
<accession>A0A6P8KMT5</accession>
<evidence type="ECO:0000256" key="1">
    <source>
        <dbReference type="ARBA" id="ARBA00023157"/>
    </source>
</evidence>
<keyword evidence="1" id="KW-1015">Disulfide bond</keyword>
<reference evidence="6" key="1">
    <citation type="submission" date="2025-08" db="UniProtKB">
        <authorList>
            <consortium name="RefSeq"/>
        </authorList>
    </citation>
    <scope>IDENTIFICATION</scope>
    <source>
        <strain evidence="6">Mau12</strain>
        <tissue evidence="6">Whole Body</tissue>
    </source>
</reference>
<protein>
    <submittedName>
        <fullName evidence="6">Uncharacterized protein LOC117144354 isoform X1</fullName>
    </submittedName>
</protein>
<dbReference type="PROSITE" id="PS50240">
    <property type="entry name" value="TRYPSIN_DOM"/>
    <property type="match status" value="1"/>
</dbReference>
<name>A0A6P8KMT5_DROMA</name>
<dbReference type="PANTHER" id="PTHR24256">
    <property type="entry name" value="TRYPTASE-RELATED"/>
    <property type="match status" value="1"/>
</dbReference>
<dbReference type="RefSeq" id="XP_033165364.1">
    <property type="nucleotide sequence ID" value="XM_033309473.1"/>
</dbReference>
<proteinExistence type="inferred from homology"/>
<feature type="chain" id="PRO_5028251189" evidence="3">
    <location>
        <begin position="19"/>
        <end position="725"/>
    </location>
</feature>
<dbReference type="Proteomes" id="UP000515162">
    <property type="component" value="Chromosome 2L"/>
</dbReference>
<dbReference type="CDD" id="cd00190">
    <property type="entry name" value="Tryp_SPc"/>
    <property type="match status" value="1"/>
</dbReference>
<organism evidence="5 6">
    <name type="scientific">Drosophila mauritiana</name>
    <name type="common">Fruit fly</name>
    <dbReference type="NCBI Taxonomy" id="7226"/>
    <lineage>
        <taxon>Eukaryota</taxon>
        <taxon>Metazoa</taxon>
        <taxon>Ecdysozoa</taxon>
        <taxon>Arthropoda</taxon>
        <taxon>Hexapoda</taxon>
        <taxon>Insecta</taxon>
        <taxon>Pterygota</taxon>
        <taxon>Neoptera</taxon>
        <taxon>Endopterygota</taxon>
        <taxon>Diptera</taxon>
        <taxon>Brachycera</taxon>
        <taxon>Muscomorpha</taxon>
        <taxon>Ephydroidea</taxon>
        <taxon>Drosophilidae</taxon>
        <taxon>Drosophila</taxon>
        <taxon>Sophophora</taxon>
    </lineage>
</organism>
<dbReference type="Gene3D" id="2.40.10.10">
    <property type="entry name" value="Trypsin-like serine proteases"/>
    <property type="match status" value="2"/>
</dbReference>
<evidence type="ECO:0000313" key="5">
    <source>
        <dbReference type="Proteomes" id="UP000515162"/>
    </source>
</evidence>
<feature type="domain" description="Peptidase S1" evidence="4">
    <location>
        <begin position="98"/>
        <end position="340"/>
    </location>
</feature>
<dbReference type="GO" id="GO:0006508">
    <property type="term" value="P:proteolysis"/>
    <property type="evidence" value="ECO:0007669"/>
    <property type="project" value="InterPro"/>
</dbReference>
<gene>
    <name evidence="6" type="primary">LOC117144354</name>
</gene>
<evidence type="ECO:0000256" key="2">
    <source>
        <dbReference type="ARBA" id="ARBA00024195"/>
    </source>
</evidence>
<sequence length="725" mass="76746">MDRLSILLLLLGISRSQALFCGGSMAKECVQRNRCRIGTETGRPIIQYRGLINGNDGCESGQTCCPKTEILQFPVQVDNQPLPADCGHANRQGLGFTITNPMDVAQDGELPWMVALLDSRSHLPIGGGSLITRDVVLTSSTKTYEVPETYLMVRAGEWDFNSVTEQRAHEDVAIRKIVRHANLGVENGANNAALLFLARPLKLDHHINLICLPPPNRKFIHNRCIVSGWGKKTALDNSYMNVLKKIDVPLVDRSVCQKQLQGPYGKDFILDNSLICAGGEPGKDSCKGDGGAPLACPLQSDPNRYELVGIVNFGFGCGEPLPAAYTDVSQIRRWIDYNIQANAVHYSPPFGNVGQSLVSVGGVGYIPGMGPGNSFEGPVSVGEFIPNDGTVSGGFVYDSNGIQNGANGLQGPLQIGGNVPNEGQGNSGNRYDPNTEIGAVSVGKPIPNEGNPSGGLGYDLNGIEKLNQFPHVFQGNGGLQGPLQIGGNVPNEGQGNSGNRYDPNTEIGAVSVGKPIPNKVNPSGGLGYDFNGIEKLNQFPPVFQGNGANGHQGPLQIGGNISNVGQGISGNRYDPNPEIGAVPVGKPIPNAGNVFGGLGYDLYGVQKPNQAGEFIPHVGQENYANGLQGPLQIGGNIQNVGQGNSGNRYDPNPEIGPPTFGATGAGMQGNNIDNHYNYNLGDRAKNELGAFPLENPNKDNVISLSDFASTTTTPSAPIKLVIEKY</sequence>
<dbReference type="InterPro" id="IPR043504">
    <property type="entry name" value="Peptidase_S1_PA_chymotrypsin"/>
</dbReference>
<dbReference type="InterPro" id="IPR051487">
    <property type="entry name" value="Ser/Thr_Proteases_Immune/Dev"/>
</dbReference>
<dbReference type="FunFam" id="2.40.10.10:FF:000002">
    <property type="entry name" value="Transmembrane protease serine"/>
    <property type="match status" value="1"/>
</dbReference>
<dbReference type="SUPFAM" id="SSF50494">
    <property type="entry name" value="Trypsin-like serine proteases"/>
    <property type="match status" value="1"/>
</dbReference>